<feature type="transmembrane region" description="Helical" evidence="7">
    <location>
        <begin position="102"/>
        <end position="120"/>
    </location>
</feature>
<keyword evidence="5 7" id="KW-0472">Membrane</keyword>
<evidence type="ECO:0000256" key="5">
    <source>
        <dbReference type="ARBA" id="ARBA00023136"/>
    </source>
</evidence>
<dbReference type="InterPro" id="IPR036259">
    <property type="entry name" value="MFS_trans_sf"/>
</dbReference>
<dbReference type="InterPro" id="IPR000109">
    <property type="entry name" value="POT_fam"/>
</dbReference>
<feature type="region of interest" description="Disordered" evidence="6">
    <location>
        <begin position="540"/>
        <end position="577"/>
    </location>
</feature>
<keyword evidence="9" id="KW-1185">Reference proteome</keyword>
<dbReference type="AlphaFoldDB" id="A0AAV5CVC7"/>
<dbReference type="PANTHER" id="PTHR11654">
    <property type="entry name" value="OLIGOPEPTIDE TRANSPORTER-RELATED"/>
    <property type="match status" value="1"/>
</dbReference>
<evidence type="ECO:0000313" key="9">
    <source>
        <dbReference type="Proteomes" id="UP001054889"/>
    </source>
</evidence>
<comment type="caution">
    <text evidence="8">The sequence shown here is derived from an EMBL/GenBank/DDBJ whole genome shotgun (WGS) entry which is preliminary data.</text>
</comment>
<reference evidence="8" key="2">
    <citation type="submission" date="2021-12" db="EMBL/GenBank/DDBJ databases">
        <title>Resequencing data analysis of finger millet.</title>
        <authorList>
            <person name="Hatakeyama M."/>
            <person name="Aluri S."/>
            <person name="Balachadran M.T."/>
            <person name="Sivarajan S.R."/>
            <person name="Poveda L."/>
            <person name="Shimizu-Inatsugi R."/>
            <person name="Schlapbach R."/>
            <person name="Sreeman S.M."/>
            <person name="Shimizu K.K."/>
        </authorList>
    </citation>
    <scope>NUCLEOTIDE SEQUENCE</scope>
</reference>
<proteinExistence type="inferred from homology"/>
<feature type="transmembrane region" description="Helical" evidence="7">
    <location>
        <begin position="448"/>
        <end position="473"/>
    </location>
</feature>
<evidence type="ECO:0000256" key="7">
    <source>
        <dbReference type="SAM" id="Phobius"/>
    </source>
</evidence>
<evidence type="ECO:0000256" key="6">
    <source>
        <dbReference type="SAM" id="MobiDB-lite"/>
    </source>
</evidence>
<sequence>MAMGAGVEQRGHPTTTRSPLSADGEAWYSWRSWLSTYCSFLRGLPEPGSVPPGRSSRRQRFERGVYLCAIGVGAAKATMASFSAEQLDDDAGEGKASYFSWYYGVGNLGILTAGTLLVWVEERVSWALGFAVCAAFLAAAVLGLASTKPVYRMVPPVSRPSQCANGWSTRRSSGGGQGCGLLPVVVAEPADRSLTTAVTSEPGTRTVAVPRAASQYSGAHKAQRRLDQGSATTVPPSISSENSSERRTRPGSWRAHLVAPAASHRPSTPSPSQTKATWRSSGWYCYLDSAPAFDAVTAAEWATWRSVDSGQRGGRASTFTGELDACRLSQHSDVIYIDPVAPGYPHQVEEVKTLLRLVPIWLTAAVYFVANSQSQAQTTFVQQAITMDPTIGCGAVAISVPAASLTSVETAFAVAAYVAMAVSDAALGVGHFDFFYDQAPETMKGASTAFYFLSLSLGNLLSVQLVRLVAAVTGVAGRTAWFPPDMDDGHLDYYYLLVVGIMTLCLFASPGTTRPRGGSLQHRSRLGGVRILDRPPALLACSPKDEQQGRPASLPSSPSRRRTRTHPSDTLHGPSALRASAPCGDLANGGHSEIAARRAQLCLLL</sequence>
<comment type="subcellular location">
    <subcellularLocation>
        <location evidence="1">Membrane</location>
        <topology evidence="1">Multi-pass membrane protein</topology>
    </subcellularLocation>
</comment>
<reference evidence="8" key="1">
    <citation type="journal article" date="2018" name="DNA Res.">
        <title>Multiple hybrid de novo genome assembly of finger millet, an orphan allotetraploid crop.</title>
        <authorList>
            <person name="Hatakeyama M."/>
            <person name="Aluri S."/>
            <person name="Balachadran M.T."/>
            <person name="Sivarajan S.R."/>
            <person name="Patrignani A."/>
            <person name="Gruter S."/>
            <person name="Poveda L."/>
            <person name="Shimizu-Inatsugi R."/>
            <person name="Baeten J."/>
            <person name="Francoijs K.J."/>
            <person name="Nataraja K.N."/>
            <person name="Reddy Y.A.N."/>
            <person name="Phadnis S."/>
            <person name="Ravikumar R.L."/>
            <person name="Schlapbach R."/>
            <person name="Sreeman S.M."/>
            <person name="Shimizu K.K."/>
        </authorList>
    </citation>
    <scope>NUCLEOTIDE SEQUENCE</scope>
</reference>
<gene>
    <name evidence="8" type="primary">ga19158</name>
    <name evidence="8" type="ORF">PR202_ga19158</name>
</gene>
<protein>
    <submittedName>
        <fullName evidence="8">Uncharacterized protein</fullName>
    </submittedName>
</protein>
<evidence type="ECO:0000256" key="3">
    <source>
        <dbReference type="ARBA" id="ARBA00022692"/>
    </source>
</evidence>
<name>A0AAV5CVC7_ELECO</name>
<feature type="transmembrane region" description="Helical" evidence="7">
    <location>
        <begin position="127"/>
        <end position="145"/>
    </location>
</feature>
<feature type="compositionally biased region" description="Polar residues" evidence="6">
    <location>
        <begin position="229"/>
        <end position="242"/>
    </location>
</feature>
<comment type="similarity">
    <text evidence="2">Belongs to the major facilitator superfamily. Proton-dependent oligopeptide transporter (POT/PTR) (TC 2.A.17) family.</text>
</comment>
<feature type="transmembrane region" description="Helical" evidence="7">
    <location>
        <begin position="414"/>
        <end position="436"/>
    </location>
</feature>
<accession>A0AAV5CVC7</accession>
<organism evidence="8 9">
    <name type="scientific">Eleusine coracana subsp. coracana</name>
    <dbReference type="NCBI Taxonomy" id="191504"/>
    <lineage>
        <taxon>Eukaryota</taxon>
        <taxon>Viridiplantae</taxon>
        <taxon>Streptophyta</taxon>
        <taxon>Embryophyta</taxon>
        <taxon>Tracheophyta</taxon>
        <taxon>Spermatophyta</taxon>
        <taxon>Magnoliopsida</taxon>
        <taxon>Liliopsida</taxon>
        <taxon>Poales</taxon>
        <taxon>Poaceae</taxon>
        <taxon>PACMAD clade</taxon>
        <taxon>Chloridoideae</taxon>
        <taxon>Cynodonteae</taxon>
        <taxon>Eleusininae</taxon>
        <taxon>Eleusine</taxon>
    </lineage>
</organism>
<dbReference type="Proteomes" id="UP001054889">
    <property type="component" value="Unassembled WGS sequence"/>
</dbReference>
<dbReference type="Pfam" id="PF00854">
    <property type="entry name" value="PTR2"/>
    <property type="match status" value="2"/>
</dbReference>
<dbReference type="Gene3D" id="1.20.1250.20">
    <property type="entry name" value="MFS general substrate transporter like domains"/>
    <property type="match status" value="2"/>
</dbReference>
<evidence type="ECO:0000256" key="2">
    <source>
        <dbReference type="ARBA" id="ARBA00005982"/>
    </source>
</evidence>
<feature type="transmembrane region" description="Helical" evidence="7">
    <location>
        <begin position="493"/>
        <end position="513"/>
    </location>
</feature>
<dbReference type="GO" id="GO:0022857">
    <property type="term" value="F:transmembrane transporter activity"/>
    <property type="evidence" value="ECO:0007669"/>
    <property type="project" value="InterPro"/>
</dbReference>
<feature type="region of interest" description="Disordered" evidence="6">
    <location>
        <begin position="1"/>
        <end position="21"/>
    </location>
</feature>
<dbReference type="GO" id="GO:0016020">
    <property type="term" value="C:membrane"/>
    <property type="evidence" value="ECO:0007669"/>
    <property type="project" value="UniProtKB-SubCell"/>
</dbReference>
<evidence type="ECO:0000256" key="4">
    <source>
        <dbReference type="ARBA" id="ARBA00022989"/>
    </source>
</evidence>
<feature type="region of interest" description="Disordered" evidence="6">
    <location>
        <begin position="195"/>
        <end position="251"/>
    </location>
</feature>
<keyword evidence="3 7" id="KW-0812">Transmembrane</keyword>
<dbReference type="EMBL" id="BQKI01000009">
    <property type="protein sequence ID" value="GJN01857.1"/>
    <property type="molecule type" value="Genomic_DNA"/>
</dbReference>
<keyword evidence="4 7" id="KW-1133">Transmembrane helix</keyword>
<dbReference type="SUPFAM" id="SSF103473">
    <property type="entry name" value="MFS general substrate transporter"/>
    <property type="match status" value="1"/>
</dbReference>
<evidence type="ECO:0000313" key="8">
    <source>
        <dbReference type="EMBL" id="GJN01857.1"/>
    </source>
</evidence>
<evidence type="ECO:0000256" key="1">
    <source>
        <dbReference type="ARBA" id="ARBA00004141"/>
    </source>
</evidence>
<feature type="transmembrane region" description="Helical" evidence="7">
    <location>
        <begin position="64"/>
        <end position="82"/>
    </location>
</feature>